<name>A0ACD1GX84_9EURO</name>
<dbReference type="EMBL" id="KZ824987">
    <property type="protein sequence ID" value="RAH65949.1"/>
    <property type="molecule type" value="Genomic_DNA"/>
</dbReference>
<sequence>MVAPVVSPSQVEWRLSARNVRDCRCFRWLFPVNRTSVKHLRLRSIVGLSSWARRHLTSPTPLTVEIKGDSKLVVVVVVVATVPTTSVQFYPPLSARA</sequence>
<gene>
    <name evidence="1" type="ORF">BO66DRAFT_191246</name>
</gene>
<evidence type="ECO:0000313" key="2">
    <source>
        <dbReference type="Proteomes" id="UP000249661"/>
    </source>
</evidence>
<evidence type="ECO:0000313" key="1">
    <source>
        <dbReference type="EMBL" id="RAH65949.1"/>
    </source>
</evidence>
<keyword evidence="2" id="KW-1185">Reference proteome</keyword>
<proteinExistence type="predicted"/>
<organism evidence="1 2">
    <name type="scientific">Aspergillus aculeatinus CBS 121060</name>
    <dbReference type="NCBI Taxonomy" id="1448322"/>
    <lineage>
        <taxon>Eukaryota</taxon>
        <taxon>Fungi</taxon>
        <taxon>Dikarya</taxon>
        <taxon>Ascomycota</taxon>
        <taxon>Pezizomycotina</taxon>
        <taxon>Eurotiomycetes</taxon>
        <taxon>Eurotiomycetidae</taxon>
        <taxon>Eurotiales</taxon>
        <taxon>Aspergillaceae</taxon>
        <taxon>Aspergillus</taxon>
        <taxon>Aspergillus subgen. Circumdati</taxon>
    </lineage>
</organism>
<reference evidence="1" key="1">
    <citation type="submission" date="2018-02" db="EMBL/GenBank/DDBJ databases">
        <title>The genomes of Aspergillus section Nigri reveals drivers in fungal speciation.</title>
        <authorList>
            <consortium name="DOE Joint Genome Institute"/>
            <person name="Vesth T.C."/>
            <person name="Nybo J."/>
            <person name="Theobald S."/>
            <person name="Brandl J."/>
            <person name="Frisvad J.C."/>
            <person name="Nielsen K.F."/>
            <person name="Lyhne E.K."/>
            <person name="Kogle M.E."/>
            <person name="Kuo A."/>
            <person name="Riley R."/>
            <person name="Clum A."/>
            <person name="Nolan M."/>
            <person name="Lipzen A."/>
            <person name="Salamov A."/>
            <person name="Henrissat B."/>
            <person name="Wiebenga A."/>
            <person name="De vries R.P."/>
            <person name="Grigoriev I.V."/>
            <person name="Mortensen U.H."/>
            <person name="Andersen M.R."/>
            <person name="Baker S.E."/>
        </authorList>
    </citation>
    <scope>NUCLEOTIDE SEQUENCE</scope>
    <source>
        <strain evidence="1">CBS 121060</strain>
    </source>
</reference>
<dbReference type="Proteomes" id="UP000249661">
    <property type="component" value="Unassembled WGS sequence"/>
</dbReference>
<accession>A0ACD1GX84</accession>
<protein>
    <submittedName>
        <fullName evidence="1">Uncharacterized protein</fullName>
    </submittedName>
</protein>